<protein>
    <submittedName>
        <fullName evidence="2">Redox-sensitive transcriptional activator SoxR</fullName>
    </submittedName>
</protein>
<name>A0A4V1KHF2_9HYPH</name>
<dbReference type="Proteomes" id="UP000289708">
    <property type="component" value="Unassembled WGS sequence"/>
</dbReference>
<feature type="non-terminal residue" evidence="2">
    <location>
        <position position="1"/>
    </location>
</feature>
<sequence>GAPTAADWRRLSARWRGELDARIARLTRLRDDLDGCIGCGCLSTTQCPLRNPLDRLSEEGAGPRLLDPG</sequence>
<reference evidence="2 3" key="1">
    <citation type="submission" date="2018-12" db="EMBL/GenBank/DDBJ databases">
        <title>bacterium Hansschlegelia zhihuaiae S113.</title>
        <authorList>
            <person name="He J."/>
        </authorList>
    </citation>
    <scope>NUCLEOTIDE SEQUENCE [LARGE SCALE GENOMIC DNA]</scope>
    <source>
        <strain evidence="2 3">S 113</strain>
    </source>
</reference>
<dbReference type="Pfam" id="PF09278">
    <property type="entry name" value="MerR-DNA-bind"/>
    <property type="match status" value="1"/>
</dbReference>
<evidence type="ECO:0000259" key="1">
    <source>
        <dbReference type="PROSITE" id="PS51379"/>
    </source>
</evidence>
<dbReference type="PROSITE" id="PS51379">
    <property type="entry name" value="4FE4S_FER_2"/>
    <property type="match status" value="1"/>
</dbReference>
<accession>A0A4V1KHF2</accession>
<dbReference type="InterPro" id="IPR017896">
    <property type="entry name" value="4Fe4S_Fe-S-bd"/>
</dbReference>
<gene>
    <name evidence="2" type="ORF">EK403_21905</name>
</gene>
<organism evidence="2 3">
    <name type="scientific">Hansschlegelia zhihuaiae</name>
    <dbReference type="NCBI Taxonomy" id="405005"/>
    <lineage>
        <taxon>Bacteria</taxon>
        <taxon>Pseudomonadati</taxon>
        <taxon>Pseudomonadota</taxon>
        <taxon>Alphaproteobacteria</taxon>
        <taxon>Hyphomicrobiales</taxon>
        <taxon>Methylopilaceae</taxon>
        <taxon>Hansschlegelia</taxon>
    </lineage>
</organism>
<dbReference type="Gene3D" id="1.10.1660.10">
    <property type="match status" value="1"/>
</dbReference>
<proteinExistence type="predicted"/>
<keyword evidence="3" id="KW-1185">Reference proteome</keyword>
<evidence type="ECO:0000313" key="3">
    <source>
        <dbReference type="Proteomes" id="UP000289708"/>
    </source>
</evidence>
<dbReference type="RefSeq" id="WP_164919730.1">
    <property type="nucleotide sequence ID" value="NZ_RYFI01000041.1"/>
</dbReference>
<dbReference type="InterPro" id="IPR009061">
    <property type="entry name" value="DNA-bd_dom_put_sf"/>
</dbReference>
<comment type="caution">
    <text evidence="2">The sequence shown here is derived from an EMBL/GenBank/DDBJ whole genome shotgun (WGS) entry which is preliminary data.</text>
</comment>
<dbReference type="InterPro" id="IPR015358">
    <property type="entry name" value="Tscrpt_reg_MerR_DNA-bd"/>
</dbReference>
<evidence type="ECO:0000313" key="2">
    <source>
        <dbReference type="EMBL" id="RXF66982.1"/>
    </source>
</evidence>
<dbReference type="EMBL" id="RYFI01000041">
    <property type="protein sequence ID" value="RXF66982.1"/>
    <property type="molecule type" value="Genomic_DNA"/>
</dbReference>
<dbReference type="SUPFAM" id="SSF46955">
    <property type="entry name" value="Putative DNA-binding domain"/>
    <property type="match status" value="1"/>
</dbReference>
<feature type="domain" description="4Fe-4S ferredoxin-type" evidence="1">
    <location>
        <begin position="27"/>
        <end position="59"/>
    </location>
</feature>
<dbReference type="AlphaFoldDB" id="A0A4V1KHF2"/>